<dbReference type="STRING" id="554155.C5FPI1"/>
<feature type="region of interest" description="Disordered" evidence="1">
    <location>
        <begin position="141"/>
        <end position="167"/>
    </location>
</feature>
<feature type="domain" description="Stc1" evidence="2">
    <location>
        <begin position="33"/>
        <end position="110"/>
    </location>
</feature>
<organism evidence="3 4">
    <name type="scientific">Arthroderma otae (strain ATCC MYA-4605 / CBS 113480)</name>
    <name type="common">Microsporum canis</name>
    <dbReference type="NCBI Taxonomy" id="554155"/>
    <lineage>
        <taxon>Eukaryota</taxon>
        <taxon>Fungi</taxon>
        <taxon>Dikarya</taxon>
        <taxon>Ascomycota</taxon>
        <taxon>Pezizomycotina</taxon>
        <taxon>Eurotiomycetes</taxon>
        <taxon>Eurotiomycetidae</taxon>
        <taxon>Onygenales</taxon>
        <taxon>Arthrodermataceae</taxon>
        <taxon>Microsporum</taxon>
    </lineage>
</organism>
<feature type="compositionally biased region" description="Polar residues" evidence="1">
    <location>
        <begin position="238"/>
        <end position="248"/>
    </location>
</feature>
<feature type="compositionally biased region" description="Acidic residues" evidence="1">
    <location>
        <begin position="274"/>
        <end position="290"/>
    </location>
</feature>
<dbReference type="InterPro" id="IPR024630">
    <property type="entry name" value="Stc1"/>
</dbReference>
<dbReference type="RefSeq" id="XP_002846579.1">
    <property type="nucleotide sequence ID" value="XM_002846533.1"/>
</dbReference>
<dbReference type="Proteomes" id="UP000002035">
    <property type="component" value="Unassembled WGS sequence"/>
</dbReference>
<reference evidence="4" key="1">
    <citation type="journal article" date="2012" name="MBio">
        <title>Comparative genome analysis of Trichophyton rubrum and related dermatophytes reveals candidate genes involved in infection.</title>
        <authorList>
            <person name="Martinez D.A."/>
            <person name="Oliver B.G."/>
            <person name="Graeser Y."/>
            <person name="Goldberg J.M."/>
            <person name="Li W."/>
            <person name="Martinez-Rossi N.M."/>
            <person name="Monod M."/>
            <person name="Shelest E."/>
            <person name="Barton R.C."/>
            <person name="Birch E."/>
            <person name="Brakhage A.A."/>
            <person name="Chen Z."/>
            <person name="Gurr S.J."/>
            <person name="Heiman D."/>
            <person name="Heitman J."/>
            <person name="Kosti I."/>
            <person name="Rossi A."/>
            <person name="Saif S."/>
            <person name="Samalova M."/>
            <person name="Saunders C.W."/>
            <person name="Shea T."/>
            <person name="Summerbell R.C."/>
            <person name="Xu J."/>
            <person name="Young S."/>
            <person name="Zeng Q."/>
            <person name="Birren B.W."/>
            <person name="Cuomo C.A."/>
            <person name="White T.C."/>
        </authorList>
    </citation>
    <scope>NUCLEOTIDE SEQUENCE [LARGE SCALE GENOMIC DNA]</scope>
    <source>
        <strain evidence="4">ATCC MYA-4605 / CBS 113480</strain>
    </source>
</reference>
<sequence length="290" mass="31481">MGKHGFHFKKGGFDYDEYKRKLERVNLPDKILCKICGKICNSNKFSNRQLDELRKAMAQNPNVTGLTRPGFAGCRACISHQVVELTCSVCDKTKSLEYFSKNQRSSPDTATEVNEPTTFHNLTIHDEPRPRNLMDTEAVPKVRTQRARNDREDDLSMGGVWVDQGDGSTTTTAAAAAAAAATAGPKEGIEFTGFDNKGVAHPRKANSNAATPAPTGEKPASAANSAARNVTTKERRSTATPRKNSNFAKVTGGRIPKNEGPSQRLPEPAGPTIESDDDDSDDECGVETWI</sequence>
<dbReference type="OMA" id="ARCMNCV"/>
<keyword evidence="4" id="KW-1185">Reference proteome</keyword>
<dbReference type="HOGENOM" id="CLU_052193_0_0_1"/>
<accession>C5FPI1</accession>
<feature type="region of interest" description="Disordered" evidence="1">
    <location>
        <begin position="192"/>
        <end position="290"/>
    </location>
</feature>
<protein>
    <recommendedName>
        <fullName evidence="2">Stc1 domain-containing protein</fullName>
    </recommendedName>
</protein>
<evidence type="ECO:0000259" key="2">
    <source>
        <dbReference type="Pfam" id="PF12898"/>
    </source>
</evidence>
<dbReference type="eggNOG" id="ENOG502RP6H">
    <property type="taxonomic scope" value="Eukaryota"/>
</dbReference>
<proteinExistence type="predicted"/>
<dbReference type="Pfam" id="PF12898">
    <property type="entry name" value="Stc1"/>
    <property type="match status" value="1"/>
</dbReference>
<gene>
    <name evidence="3" type="ORF">MCYG_04316</name>
</gene>
<dbReference type="AlphaFoldDB" id="C5FPI1"/>
<dbReference type="EMBL" id="DS995704">
    <property type="protein sequence ID" value="EEQ31497.1"/>
    <property type="molecule type" value="Genomic_DNA"/>
</dbReference>
<evidence type="ECO:0000313" key="3">
    <source>
        <dbReference type="EMBL" id="EEQ31497.1"/>
    </source>
</evidence>
<dbReference type="GeneID" id="9225986"/>
<dbReference type="VEuPathDB" id="FungiDB:MCYG_04316"/>
<dbReference type="OrthoDB" id="3514033at2759"/>
<evidence type="ECO:0000313" key="4">
    <source>
        <dbReference type="Proteomes" id="UP000002035"/>
    </source>
</evidence>
<evidence type="ECO:0000256" key="1">
    <source>
        <dbReference type="SAM" id="MobiDB-lite"/>
    </source>
</evidence>
<name>C5FPI1_ARTOC</name>